<evidence type="ECO:0000313" key="1">
    <source>
        <dbReference type="EMBL" id="CAG2247543.1"/>
    </source>
</evidence>
<protein>
    <submittedName>
        <fullName evidence="1">Uncharacterized protein</fullName>
    </submittedName>
</protein>
<dbReference type="InterPro" id="IPR043129">
    <property type="entry name" value="ATPase_NBD"/>
</dbReference>
<organism evidence="1 2">
    <name type="scientific">Mytilus edulis</name>
    <name type="common">Blue mussel</name>
    <dbReference type="NCBI Taxonomy" id="6550"/>
    <lineage>
        <taxon>Eukaryota</taxon>
        <taxon>Metazoa</taxon>
        <taxon>Spiralia</taxon>
        <taxon>Lophotrochozoa</taxon>
        <taxon>Mollusca</taxon>
        <taxon>Bivalvia</taxon>
        <taxon>Autobranchia</taxon>
        <taxon>Pteriomorphia</taxon>
        <taxon>Mytilida</taxon>
        <taxon>Mytiloidea</taxon>
        <taxon>Mytilidae</taxon>
        <taxon>Mytilinae</taxon>
        <taxon>Mytilus</taxon>
    </lineage>
</organism>
<comment type="caution">
    <text evidence="1">The sequence shown here is derived from an EMBL/GenBank/DDBJ whole genome shotgun (WGS) entry which is preliminary data.</text>
</comment>
<accession>A0A8S3UYN9</accession>
<evidence type="ECO:0000313" key="2">
    <source>
        <dbReference type="Proteomes" id="UP000683360"/>
    </source>
</evidence>
<reference evidence="1" key="1">
    <citation type="submission" date="2021-03" db="EMBL/GenBank/DDBJ databases">
        <authorList>
            <person name="Bekaert M."/>
        </authorList>
    </citation>
    <scope>NUCLEOTIDE SEQUENCE</scope>
</reference>
<name>A0A8S3UYN9_MYTED</name>
<keyword evidence="2" id="KW-1185">Reference proteome</keyword>
<proteinExistence type="predicted"/>
<gene>
    <name evidence="1" type="ORF">MEDL_59438</name>
</gene>
<dbReference type="AlphaFoldDB" id="A0A8S3UYN9"/>
<dbReference type="Proteomes" id="UP000683360">
    <property type="component" value="Unassembled WGS sequence"/>
</dbReference>
<sequence length="151" mass="16731">MCLHCVTTKDDFDDPKVKGTEIILMVGGFSASSVLQYAVEKVFSTKTIIIPNNAEYAVLMGAVQFEVNPTITSCLTCIATHGISTTSPFEEGVDPEDKKFINDDGDVMCRGRFKKLVEIGQNIFKFEKFEEQIISPVSSEQQSVAIQFLIH</sequence>
<dbReference type="EMBL" id="CAJPWZ010002908">
    <property type="protein sequence ID" value="CAG2247543.1"/>
    <property type="molecule type" value="Genomic_DNA"/>
</dbReference>
<dbReference type="PANTHER" id="PTHR14187:SF5">
    <property type="entry name" value="HEAT SHOCK 70 KDA PROTEIN 12A"/>
    <property type="match status" value="1"/>
</dbReference>
<dbReference type="PANTHER" id="PTHR14187">
    <property type="entry name" value="ALPHA KINASE/ELONGATION FACTOR 2 KINASE"/>
    <property type="match status" value="1"/>
</dbReference>
<dbReference type="SUPFAM" id="SSF53067">
    <property type="entry name" value="Actin-like ATPase domain"/>
    <property type="match status" value="1"/>
</dbReference>
<dbReference type="OrthoDB" id="2963168at2759"/>